<dbReference type="EMBL" id="CAJPIN010009088">
    <property type="protein sequence ID" value="CAG2059271.1"/>
    <property type="molecule type" value="Genomic_DNA"/>
</dbReference>
<name>A0ABN7NU02_TIMPD</name>
<evidence type="ECO:0000313" key="1">
    <source>
        <dbReference type="EMBL" id="CAG2059271.1"/>
    </source>
</evidence>
<accession>A0ABN7NU02</accession>
<proteinExistence type="predicted"/>
<keyword evidence="2" id="KW-1185">Reference proteome</keyword>
<reference evidence="1" key="1">
    <citation type="submission" date="2021-03" db="EMBL/GenBank/DDBJ databases">
        <authorList>
            <person name="Tran Van P."/>
        </authorList>
    </citation>
    <scope>NUCLEOTIDE SEQUENCE</scope>
</reference>
<dbReference type="Proteomes" id="UP001153148">
    <property type="component" value="Unassembled WGS sequence"/>
</dbReference>
<protein>
    <submittedName>
        <fullName evidence="1">Uncharacterized protein</fullName>
    </submittedName>
</protein>
<comment type="caution">
    <text evidence="1">The sequence shown here is derived from an EMBL/GenBank/DDBJ whole genome shotgun (WGS) entry which is preliminary data.</text>
</comment>
<sequence>MEKFVNPNKKRKVEDTVPFSTDERKRKCRKYYKSYLDYSFTNTGVDNQEHPQCIVCLKVLSPDSMLPGKLKRNLETFNEVTSMKEKKS</sequence>
<evidence type="ECO:0000313" key="2">
    <source>
        <dbReference type="Proteomes" id="UP001153148"/>
    </source>
</evidence>
<gene>
    <name evidence="1" type="ORF">TPAB3V08_LOCUS6235</name>
</gene>
<organism evidence="1 2">
    <name type="scientific">Timema podura</name>
    <name type="common">Walking stick</name>
    <dbReference type="NCBI Taxonomy" id="61482"/>
    <lineage>
        <taxon>Eukaryota</taxon>
        <taxon>Metazoa</taxon>
        <taxon>Ecdysozoa</taxon>
        <taxon>Arthropoda</taxon>
        <taxon>Hexapoda</taxon>
        <taxon>Insecta</taxon>
        <taxon>Pterygota</taxon>
        <taxon>Neoptera</taxon>
        <taxon>Polyneoptera</taxon>
        <taxon>Phasmatodea</taxon>
        <taxon>Timematodea</taxon>
        <taxon>Timematoidea</taxon>
        <taxon>Timematidae</taxon>
        <taxon>Timema</taxon>
    </lineage>
</organism>